<accession>A0A0E9Q5U5</accession>
<organism evidence="1">
    <name type="scientific">Anguilla anguilla</name>
    <name type="common">European freshwater eel</name>
    <name type="synonym">Muraena anguilla</name>
    <dbReference type="NCBI Taxonomy" id="7936"/>
    <lineage>
        <taxon>Eukaryota</taxon>
        <taxon>Metazoa</taxon>
        <taxon>Chordata</taxon>
        <taxon>Craniata</taxon>
        <taxon>Vertebrata</taxon>
        <taxon>Euteleostomi</taxon>
        <taxon>Actinopterygii</taxon>
        <taxon>Neopterygii</taxon>
        <taxon>Teleostei</taxon>
        <taxon>Anguilliformes</taxon>
        <taxon>Anguillidae</taxon>
        <taxon>Anguilla</taxon>
    </lineage>
</organism>
<dbReference type="EMBL" id="GBXM01103180">
    <property type="protein sequence ID" value="JAH05397.1"/>
    <property type="molecule type" value="Transcribed_RNA"/>
</dbReference>
<reference evidence="1" key="2">
    <citation type="journal article" date="2015" name="Fish Shellfish Immunol.">
        <title>Early steps in the European eel (Anguilla anguilla)-Vibrio vulnificus interaction in the gills: Role of the RtxA13 toxin.</title>
        <authorList>
            <person name="Callol A."/>
            <person name="Pajuelo D."/>
            <person name="Ebbesson L."/>
            <person name="Teles M."/>
            <person name="MacKenzie S."/>
            <person name="Amaro C."/>
        </authorList>
    </citation>
    <scope>NUCLEOTIDE SEQUENCE</scope>
</reference>
<dbReference type="EMBL" id="GBXM01097099">
    <property type="protein sequence ID" value="JAH11478.1"/>
    <property type="molecule type" value="Transcribed_RNA"/>
</dbReference>
<reference evidence="1" key="1">
    <citation type="submission" date="2014-11" db="EMBL/GenBank/DDBJ databases">
        <authorList>
            <person name="Amaro Gonzalez C."/>
        </authorList>
    </citation>
    <scope>NUCLEOTIDE SEQUENCE</scope>
</reference>
<name>A0A0E9Q5U5_ANGAN</name>
<proteinExistence type="predicted"/>
<protein>
    <submittedName>
        <fullName evidence="1">Uncharacterized protein</fullName>
    </submittedName>
</protein>
<sequence length="57" mass="6967">MRKWHRSDYNYHKLLYWKNVKQECIIPVMKYTEGVMAGIKPSPFRSRFSLTMLNFLL</sequence>
<dbReference type="AlphaFoldDB" id="A0A0E9Q5U5"/>
<evidence type="ECO:0000313" key="1">
    <source>
        <dbReference type="EMBL" id="JAH11478.1"/>
    </source>
</evidence>